<name>A0A1N6H3I6_9RHOB</name>
<dbReference type="SUPFAM" id="SSF52172">
    <property type="entry name" value="CheY-like"/>
    <property type="match status" value="1"/>
</dbReference>
<evidence type="ECO:0000313" key="11">
    <source>
        <dbReference type="Proteomes" id="UP000184932"/>
    </source>
</evidence>
<dbReference type="GO" id="GO:0009927">
    <property type="term" value="F:histidine phosphotransfer kinase activity"/>
    <property type="evidence" value="ECO:0007669"/>
    <property type="project" value="TreeGrafter"/>
</dbReference>
<dbReference type="EMBL" id="FSRL01000001">
    <property type="protein sequence ID" value="SIO14361.1"/>
    <property type="molecule type" value="Genomic_DNA"/>
</dbReference>
<dbReference type="PANTHER" id="PTHR43047:SF9">
    <property type="entry name" value="HISTIDINE KINASE"/>
    <property type="match status" value="1"/>
</dbReference>
<evidence type="ECO:0000256" key="3">
    <source>
        <dbReference type="ARBA" id="ARBA00022553"/>
    </source>
</evidence>
<dbReference type="Pfam" id="PF12860">
    <property type="entry name" value="PAS_7"/>
    <property type="match status" value="2"/>
</dbReference>
<dbReference type="SMART" id="SM00448">
    <property type="entry name" value="REC"/>
    <property type="match status" value="1"/>
</dbReference>
<evidence type="ECO:0000259" key="9">
    <source>
        <dbReference type="PROSITE" id="PS50110"/>
    </source>
</evidence>
<keyword evidence="11" id="KW-1185">Reference proteome</keyword>
<dbReference type="Proteomes" id="UP000184932">
    <property type="component" value="Unassembled WGS sequence"/>
</dbReference>
<dbReference type="RefSeq" id="WP_245794485.1">
    <property type="nucleotide sequence ID" value="NZ_FSRL01000001.1"/>
</dbReference>
<keyword evidence="4" id="KW-0808">Transferase</keyword>
<dbReference type="Pfam" id="PF00512">
    <property type="entry name" value="HisKA"/>
    <property type="match status" value="1"/>
</dbReference>
<dbReference type="CDD" id="cd00082">
    <property type="entry name" value="HisKA"/>
    <property type="match status" value="1"/>
</dbReference>
<evidence type="ECO:0000313" key="10">
    <source>
        <dbReference type="EMBL" id="SIO14361.1"/>
    </source>
</evidence>
<dbReference type="Pfam" id="PF00072">
    <property type="entry name" value="Response_reg"/>
    <property type="match status" value="1"/>
</dbReference>
<feature type="domain" description="Response regulatory" evidence="9">
    <location>
        <begin position="609"/>
        <end position="724"/>
    </location>
</feature>
<dbReference type="InterPro" id="IPR035965">
    <property type="entry name" value="PAS-like_dom_sf"/>
</dbReference>
<dbReference type="InterPro" id="IPR036097">
    <property type="entry name" value="HisK_dim/P_sf"/>
</dbReference>
<dbReference type="InterPro" id="IPR001789">
    <property type="entry name" value="Sig_transdc_resp-reg_receiver"/>
</dbReference>
<dbReference type="InterPro" id="IPR004358">
    <property type="entry name" value="Sig_transdc_His_kin-like_C"/>
</dbReference>
<dbReference type="STRING" id="1217970.SAMN05444002_3043"/>
<gene>
    <name evidence="10" type="ORF">SAMN05444002_3043</name>
</gene>
<accession>A0A1N6H3I6</accession>
<keyword evidence="5" id="KW-0418">Kinase</keyword>
<dbReference type="SUPFAM" id="SSF55874">
    <property type="entry name" value="ATPase domain of HSP90 chaperone/DNA topoisomerase II/histidine kinase"/>
    <property type="match status" value="1"/>
</dbReference>
<dbReference type="GO" id="GO:0000155">
    <property type="term" value="F:phosphorelay sensor kinase activity"/>
    <property type="evidence" value="ECO:0007669"/>
    <property type="project" value="InterPro"/>
</dbReference>
<keyword evidence="3 6" id="KW-0597">Phosphoprotein</keyword>
<evidence type="ECO:0000256" key="6">
    <source>
        <dbReference type="PROSITE-ProRule" id="PRU00169"/>
    </source>
</evidence>
<dbReference type="SUPFAM" id="SSF47384">
    <property type="entry name" value="Homodimeric domain of signal transducing histidine kinase"/>
    <property type="match status" value="1"/>
</dbReference>
<evidence type="ECO:0000256" key="2">
    <source>
        <dbReference type="ARBA" id="ARBA00012438"/>
    </source>
</evidence>
<dbReference type="InterPro" id="IPR003594">
    <property type="entry name" value="HATPase_dom"/>
</dbReference>
<dbReference type="CDD" id="cd00156">
    <property type="entry name" value="REC"/>
    <property type="match status" value="1"/>
</dbReference>
<dbReference type="Gene3D" id="1.10.287.130">
    <property type="match status" value="1"/>
</dbReference>
<dbReference type="SMART" id="SM00387">
    <property type="entry name" value="HATPase_c"/>
    <property type="match status" value="1"/>
</dbReference>
<dbReference type="Gene3D" id="3.40.50.2300">
    <property type="match status" value="1"/>
</dbReference>
<dbReference type="Gene3D" id="3.30.450.20">
    <property type="entry name" value="PAS domain"/>
    <property type="match status" value="2"/>
</dbReference>
<evidence type="ECO:0000256" key="1">
    <source>
        <dbReference type="ARBA" id="ARBA00000085"/>
    </source>
</evidence>
<reference evidence="11" key="1">
    <citation type="submission" date="2016-11" db="EMBL/GenBank/DDBJ databases">
        <authorList>
            <person name="Varghese N."/>
            <person name="Submissions S."/>
        </authorList>
    </citation>
    <scope>NUCLEOTIDE SEQUENCE [LARGE SCALE GENOMIC DNA]</scope>
    <source>
        <strain evidence="11">DSM 29440</strain>
    </source>
</reference>
<evidence type="ECO:0000256" key="5">
    <source>
        <dbReference type="ARBA" id="ARBA00022777"/>
    </source>
</evidence>
<dbReference type="InterPro" id="IPR011006">
    <property type="entry name" value="CheY-like_superfamily"/>
</dbReference>
<dbReference type="PROSITE" id="PS50109">
    <property type="entry name" value="HIS_KIN"/>
    <property type="match status" value="1"/>
</dbReference>
<dbReference type="PANTHER" id="PTHR43047">
    <property type="entry name" value="TWO-COMPONENT HISTIDINE PROTEIN KINASE"/>
    <property type="match status" value="1"/>
</dbReference>
<feature type="coiled-coil region" evidence="7">
    <location>
        <begin position="6"/>
        <end position="33"/>
    </location>
</feature>
<feature type="modified residue" description="4-aspartylphosphate" evidence="6">
    <location>
        <position position="660"/>
    </location>
</feature>
<dbReference type="AlphaFoldDB" id="A0A1N6H3I6"/>
<evidence type="ECO:0000256" key="7">
    <source>
        <dbReference type="SAM" id="Coils"/>
    </source>
</evidence>
<dbReference type="Pfam" id="PF02518">
    <property type="entry name" value="HATPase_c"/>
    <property type="match status" value="1"/>
</dbReference>
<comment type="catalytic activity">
    <reaction evidence="1">
        <text>ATP + protein L-histidine = ADP + protein N-phospho-L-histidine.</text>
        <dbReference type="EC" id="2.7.13.3"/>
    </reaction>
</comment>
<proteinExistence type="predicted"/>
<protein>
    <recommendedName>
        <fullName evidence="2">histidine kinase</fullName>
        <ecNumber evidence="2">2.7.13.3</ecNumber>
    </recommendedName>
</protein>
<dbReference type="InterPro" id="IPR003661">
    <property type="entry name" value="HisK_dim/P_dom"/>
</dbReference>
<dbReference type="FunFam" id="3.30.565.10:FF:000049">
    <property type="entry name" value="Two-component sensor histidine kinase"/>
    <property type="match status" value="1"/>
</dbReference>
<dbReference type="SMART" id="SM00388">
    <property type="entry name" value="HisKA"/>
    <property type="match status" value="1"/>
</dbReference>
<feature type="coiled-coil region" evidence="7">
    <location>
        <begin position="58"/>
        <end position="92"/>
    </location>
</feature>
<sequence>MLVNPEDSLERQNEKLLRIVQSLMRRVEQKNAESGLAYAQFERAALMEAQVRERTVQLERALDLLQDSNARLARANRSAEAARSNLADAIETVAEGFALFDASERLVLANSRFCKALTDIKPRLVEGLPFAEYVKLVADSRDLSLPAGEAAADWVARRMRRHGDAHSVFNVALSRDRWLQVSEHRTASGGTVILQTDVTAIFRAERRERERLQHGHAQMLQATLDHLTQGVAIFDAQARLAGWNDRLGELFDMTLPQDTLGTAFSEIAEQIGSRAVFAEGLKVQALRDWADQRGGRLPLSFEMTLDEGRILHGFAQEMPDRGFVVSVSDVTPERHAAQALHEINELLERRVEERTLELEEALQEAERANTSKSRFVAAASHDLMQPLSAAKLFLSSLSEVAGPGRPAELADKTAQALGNVEDIITALLDISKLDLGRASFDVQSVPLKAIFDPLRHQLEPMARAKGLGLRIVDTGLTVRSDPAFLRRIVQNLLSNAICYTDRGKVVLGVRRNGGSARIEVWDSGRGIAPEDQALIFQEFKRLEVRGDGLGLGLAIVERACTGLGHPLSLWSQPGIGSCFSLNVPIAARPAAQQARQPAAEPDLRARSPLVLLVENDTALARALSQMIEGWGAHVLHAHNATEALDLLAEVQLRPDALLLDEQLGRGMSGTELFGLLTGRFGSIPARILSADRSRSLRETCCTLGVELLGKPIDQDRLGAFLTAL</sequence>
<feature type="coiled-coil region" evidence="7">
    <location>
        <begin position="344"/>
        <end position="371"/>
    </location>
</feature>
<dbReference type="InterPro" id="IPR036890">
    <property type="entry name" value="HATPase_C_sf"/>
</dbReference>
<dbReference type="GO" id="GO:0005886">
    <property type="term" value="C:plasma membrane"/>
    <property type="evidence" value="ECO:0007669"/>
    <property type="project" value="TreeGrafter"/>
</dbReference>
<evidence type="ECO:0000256" key="4">
    <source>
        <dbReference type="ARBA" id="ARBA00022679"/>
    </source>
</evidence>
<evidence type="ECO:0000259" key="8">
    <source>
        <dbReference type="PROSITE" id="PS50109"/>
    </source>
</evidence>
<feature type="domain" description="Histidine kinase" evidence="8">
    <location>
        <begin position="378"/>
        <end position="587"/>
    </location>
</feature>
<dbReference type="EC" id="2.7.13.3" evidence="2"/>
<dbReference type="PRINTS" id="PR00344">
    <property type="entry name" value="BCTRLSENSOR"/>
</dbReference>
<keyword evidence="7" id="KW-0175">Coiled coil</keyword>
<dbReference type="InterPro" id="IPR005467">
    <property type="entry name" value="His_kinase_dom"/>
</dbReference>
<organism evidence="10 11">
    <name type="scientific">Vannielia litorea</name>
    <dbReference type="NCBI Taxonomy" id="1217970"/>
    <lineage>
        <taxon>Bacteria</taxon>
        <taxon>Pseudomonadati</taxon>
        <taxon>Pseudomonadota</taxon>
        <taxon>Alphaproteobacteria</taxon>
        <taxon>Rhodobacterales</taxon>
        <taxon>Paracoccaceae</taxon>
        <taxon>Vannielia</taxon>
    </lineage>
</organism>
<dbReference type="Gene3D" id="3.30.565.10">
    <property type="entry name" value="Histidine kinase-like ATPase, C-terminal domain"/>
    <property type="match status" value="1"/>
</dbReference>
<dbReference type="PROSITE" id="PS50110">
    <property type="entry name" value="RESPONSE_REGULATORY"/>
    <property type="match status" value="1"/>
</dbReference>
<dbReference type="SUPFAM" id="SSF55785">
    <property type="entry name" value="PYP-like sensor domain (PAS domain)"/>
    <property type="match status" value="1"/>
</dbReference>